<evidence type="ECO:0000313" key="4">
    <source>
        <dbReference type="Proteomes" id="UP000028640"/>
    </source>
</evidence>
<dbReference type="EMBL" id="JMPJ01000069">
    <property type="protein sequence ID" value="KFC78287.1"/>
    <property type="molecule type" value="Genomic_DNA"/>
</dbReference>
<dbReference type="GeneID" id="78383014"/>
<dbReference type="GO" id="GO:0005737">
    <property type="term" value="C:cytoplasm"/>
    <property type="evidence" value="ECO:0007669"/>
    <property type="project" value="UniProtKB-SubCell"/>
</dbReference>
<dbReference type="AlphaFoldDB" id="A0A085G3J2"/>
<sequence>MLLTPLLTAAIETSLNYLLFRERGLKAARTRLVGKVLRIELQELNAPLTFVFSEQKIDVLGQWDGEADCTVTTKLSVLRKLRDRQQLSPLMRSGELIVEGDISVVQQFSALFELVEWEPAELLAPYLGDVAAQGISQAITGGFRFLTQGVKQQQSYVAQTLTEEWKLAPGPLEVVWFSEEVSALTRELDALDKRFEKLEDKL</sequence>
<dbReference type="Pfam" id="PF02036">
    <property type="entry name" value="SCP2"/>
    <property type="match status" value="1"/>
</dbReference>
<organism evidence="3 4">
    <name type="scientific">Ewingella americana (strain ATCC 33852 / DSM 4580 / CCUG 14506 / JCM 5911 / LMG 7869 / NCTC 12157 / CDC 1468-78)</name>
    <dbReference type="NCBI Taxonomy" id="910964"/>
    <lineage>
        <taxon>Bacteria</taxon>
        <taxon>Pseudomonadati</taxon>
        <taxon>Pseudomonadota</taxon>
        <taxon>Gammaproteobacteria</taxon>
        <taxon>Enterobacterales</taxon>
        <taxon>Yersiniaceae</taxon>
        <taxon>Ewingella</taxon>
    </lineage>
</organism>
<dbReference type="InterPro" id="IPR038989">
    <property type="entry name" value="UbiJ"/>
</dbReference>
<proteinExistence type="inferred from homology"/>
<dbReference type="RefSeq" id="WP_034794928.1">
    <property type="nucleotide sequence ID" value="NZ_JMPJ01000069.1"/>
</dbReference>
<dbReference type="GO" id="GO:0006744">
    <property type="term" value="P:ubiquinone biosynthetic process"/>
    <property type="evidence" value="ECO:0007669"/>
    <property type="project" value="UniProtKB-UniRule"/>
</dbReference>
<dbReference type="OrthoDB" id="5801225at2"/>
<dbReference type="InterPro" id="IPR036527">
    <property type="entry name" value="SCP2_sterol-bd_dom_sf"/>
</dbReference>
<comment type="caution">
    <text evidence="3">The sequence shown here is derived from an EMBL/GenBank/DDBJ whole genome shotgun (WGS) entry which is preliminary data.</text>
</comment>
<protein>
    <recommendedName>
        <fullName evidence="1">Ubiquinone biosynthesis accessory factor UbiJ</fullName>
    </recommendedName>
</protein>
<keyword evidence="1" id="KW-0831">Ubiquinone biosynthesis</keyword>
<dbReference type="PANTHER" id="PTHR38693">
    <property type="entry name" value="UBIQUINONE BIOSYNTHESIS PROTEIN UBIJ"/>
    <property type="match status" value="1"/>
</dbReference>
<comment type="function">
    <text evidence="1">Required for ubiquinone (coenzyme Q) biosynthesis. Binds hydrophobic ubiquinone biosynthetic intermediates via its SCP2 domain and is essential for the stability of the Ubi complex. May constitute a docking platform where Ubi enzymes assemble and access their SCP2-bound polyprenyl substrates.</text>
</comment>
<keyword evidence="1" id="KW-0963">Cytoplasm</keyword>
<evidence type="ECO:0000256" key="1">
    <source>
        <dbReference type="HAMAP-Rule" id="MF_02215"/>
    </source>
</evidence>
<comment type="similarity">
    <text evidence="1">Belongs to the UbiJ family.</text>
</comment>
<keyword evidence="4" id="KW-1185">Reference proteome</keyword>
<evidence type="ECO:0000259" key="2">
    <source>
        <dbReference type="Pfam" id="PF02036"/>
    </source>
</evidence>
<dbReference type="eggNOG" id="COG3165">
    <property type="taxonomic scope" value="Bacteria"/>
</dbReference>
<dbReference type="STRING" id="910964.GEAM_3896"/>
<reference evidence="3 4" key="1">
    <citation type="submission" date="2014-05" db="EMBL/GenBank/DDBJ databases">
        <title>ATOL: Assembling a taxonomically balanced genome-scale reconstruction of the evolutionary history of the Enterobacteriaceae.</title>
        <authorList>
            <person name="Plunkett G.III."/>
            <person name="Neeno-Eckwall E.C."/>
            <person name="Glasner J.D."/>
            <person name="Perna N.T."/>
        </authorList>
    </citation>
    <scope>NUCLEOTIDE SEQUENCE [LARGE SCALE GENOMIC DNA]</scope>
    <source>
        <strain evidence="3 4">ATCC 33852</strain>
    </source>
</reference>
<accession>A0A085G3J2</accession>
<feature type="domain" description="SCP2" evidence="2">
    <location>
        <begin position="15"/>
        <end position="113"/>
    </location>
</feature>
<comment type="subcellular location">
    <subcellularLocation>
        <location evidence="1">Cytoplasm</location>
    </subcellularLocation>
</comment>
<dbReference type="PANTHER" id="PTHR38693:SF1">
    <property type="entry name" value="UBIQUINONE BIOSYNTHESIS ACCESSORY FACTOR UBIJ"/>
    <property type="match status" value="1"/>
</dbReference>
<comment type="pathway">
    <text evidence="1">Cofactor biosynthesis; ubiquinone biosynthesis.</text>
</comment>
<gene>
    <name evidence="1" type="primary">ubiJ</name>
    <name evidence="3" type="ORF">GEAM_3896</name>
</gene>
<name>A0A085G3J2_EWIA3</name>
<evidence type="ECO:0000313" key="3">
    <source>
        <dbReference type="EMBL" id="KFC78287.1"/>
    </source>
</evidence>
<dbReference type="InterPro" id="IPR003033">
    <property type="entry name" value="SCP2_sterol-bd_dom"/>
</dbReference>
<dbReference type="HAMAP" id="MF_02215">
    <property type="entry name" value="UbiJ"/>
    <property type="match status" value="1"/>
</dbReference>
<dbReference type="SUPFAM" id="SSF55718">
    <property type="entry name" value="SCP-like"/>
    <property type="match status" value="1"/>
</dbReference>
<dbReference type="Proteomes" id="UP000028640">
    <property type="component" value="Unassembled WGS sequence"/>
</dbReference>
<dbReference type="UniPathway" id="UPA00232"/>